<dbReference type="InterPro" id="IPR036389">
    <property type="entry name" value="RNase_III_sf"/>
</dbReference>
<feature type="domain" description="RNase III" evidence="2">
    <location>
        <begin position="101"/>
        <end position="216"/>
    </location>
</feature>
<feature type="compositionally biased region" description="Polar residues" evidence="1">
    <location>
        <begin position="299"/>
        <end position="308"/>
    </location>
</feature>
<reference evidence="3 4" key="1">
    <citation type="journal article" date="2013" name="PLoS ONE">
        <title>Predicting the Proteins of Angomonas deanei, Strigomonas culicis and Their Respective Endosymbionts Reveals New Aspects of the Trypanosomatidae Family.</title>
        <authorList>
            <person name="Motta M.C."/>
            <person name="Martins A.C."/>
            <person name="de Souza S.S."/>
            <person name="Catta-Preta C.M."/>
            <person name="Silva R."/>
            <person name="Klein C.C."/>
            <person name="de Almeida L.G."/>
            <person name="de Lima Cunha O."/>
            <person name="Ciapina L.P."/>
            <person name="Brocchi M."/>
            <person name="Colabardini A.C."/>
            <person name="de Araujo Lima B."/>
            <person name="Machado C.R."/>
            <person name="de Almeida Soares C.M."/>
            <person name="Probst C.M."/>
            <person name="de Menezes C.B."/>
            <person name="Thompson C.E."/>
            <person name="Bartholomeu D.C."/>
            <person name="Gradia D.F."/>
            <person name="Pavoni D.P."/>
            <person name="Grisard E.C."/>
            <person name="Fantinatti-Garboggini F."/>
            <person name="Marchini F.K."/>
            <person name="Rodrigues-Luiz G.F."/>
            <person name="Wagner G."/>
            <person name="Goldman G.H."/>
            <person name="Fietto J.L."/>
            <person name="Elias M.C."/>
            <person name="Goldman M.H."/>
            <person name="Sagot M.F."/>
            <person name="Pereira M."/>
            <person name="Stoco P.H."/>
            <person name="de Mendonca-Neto R.P."/>
            <person name="Teixeira S.M."/>
            <person name="Maciel T.E."/>
            <person name="de Oliveira Mendes T.A."/>
            <person name="Urmenyi T.P."/>
            <person name="de Souza W."/>
            <person name="Schenkman S."/>
            <person name="de Vasconcelos A.T."/>
        </authorList>
    </citation>
    <scope>NUCLEOTIDE SEQUENCE [LARGE SCALE GENOMIC DNA]</scope>
</reference>
<feature type="region of interest" description="Disordered" evidence="1">
    <location>
        <begin position="285"/>
        <end position="311"/>
    </location>
</feature>
<evidence type="ECO:0000313" key="3">
    <source>
        <dbReference type="EMBL" id="EPY35574.1"/>
    </source>
</evidence>
<dbReference type="Proteomes" id="UP000015354">
    <property type="component" value="Unassembled WGS sequence"/>
</dbReference>
<gene>
    <name evidence="3" type="ORF">STCU_01100</name>
</gene>
<dbReference type="GO" id="GO:0006396">
    <property type="term" value="P:RNA processing"/>
    <property type="evidence" value="ECO:0007669"/>
    <property type="project" value="InterPro"/>
</dbReference>
<sequence>MADSRSYLPLSIDVSLKKFTEMFCDYDARRCKLCNETFVQWHVHQRGVPHSGREAMALELVRAHCGTPEEIVDMWWQRLHRSAQFNRLPSLSHANAHVRKRRLQYLLRLLIDRGVLVDTFKLQQDDSSAGRSWEFERLEFFGDNVVKYVLNDRINCCFPISEGGIRNRLGYFQFVMDGNEGLARTYDFFELQQYVKSERVVSKFKSDVVETLFGELQFWLWSAERDWGTAMVEVPFDKVSVRLHTLVEHVLEELAHVMFLYHVHAVLGSVQRIVRENQIQFIRTDPSGGGAADAVEAPQQRNHTSNVRLSPVRKPFPKQRHVLPGSTLAFRQVPPLGGLLPVPFASQSLSVNESFMPHLQVDPNLSAHVSAHWGQRAAEQADGIGVSPPEADAHE</sequence>
<dbReference type="AlphaFoldDB" id="S9V3I5"/>
<organism evidence="3 4">
    <name type="scientific">Strigomonas culicis</name>
    <dbReference type="NCBI Taxonomy" id="28005"/>
    <lineage>
        <taxon>Eukaryota</taxon>
        <taxon>Discoba</taxon>
        <taxon>Euglenozoa</taxon>
        <taxon>Kinetoplastea</taxon>
        <taxon>Metakinetoplastina</taxon>
        <taxon>Trypanosomatida</taxon>
        <taxon>Trypanosomatidae</taxon>
        <taxon>Strigomonadinae</taxon>
        <taxon>Strigomonas</taxon>
    </lineage>
</organism>
<feature type="region of interest" description="Disordered" evidence="1">
    <location>
        <begin position="376"/>
        <end position="395"/>
    </location>
</feature>
<evidence type="ECO:0000259" key="2">
    <source>
        <dbReference type="PROSITE" id="PS50142"/>
    </source>
</evidence>
<dbReference type="GO" id="GO:0004525">
    <property type="term" value="F:ribonuclease III activity"/>
    <property type="evidence" value="ECO:0007669"/>
    <property type="project" value="InterPro"/>
</dbReference>
<dbReference type="OrthoDB" id="272271at2759"/>
<accession>S9V3I5</accession>
<dbReference type="SUPFAM" id="SSF69065">
    <property type="entry name" value="RNase III domain-like"/>
    <property type="match status" value="1"/>
</dbReference>
<dbReference type="Gene3D" id="1.10.1520.10">
    <property type="entry name" value="Ribonuclease III domain"/>
    <property type="match status" value="1"/>
</dbReference>
<dbReference type="PANTHER" id="PTHR39671:SF3">
    <property type="entry name" value="RNA EDITING COMPLEX PROTEIN MP61"/>
    <property type="match status" value="1"/>
</dbReference>
<keyword evidence="4" id="KW-1185">Reference proteome</keyword>
<evidence type="ECO:0000256" key="1">
    <source>
        <dbReference type="SAM" id="MobiDB-lite"/>
    </source>
</evidence>
<dbReference type="EMBL" id="ATMH01001100">
    <property type="protein sequence ID" value="EPY35574.1"/>
    <property type="molecule type" value="Genomic_DNA"/>
</dbReference>
<dbReference type="PROSITE" id="PS50142">
    <property type="entry name" value="RNASE_3_2"/>
    <property type="match status" value="1"/>
</dbReference>
<comment type="caution">
    <text evidence="3">The sequence shown here is derived from an EMBL/GenBank/DDBJ whole genome shotgun (WGS) entry which is preliminary data.</text>
</comment>
<protein>
    <submittedName>
        <fullName evidence="3">RNA editing complex protein MP61</fullName>
    </submittedName>
</protein>
<name>S9V3I5_9TRYP</name>
<evidence type="ECO:0000313" key="4">
    <source>
        <dbReference type="Proteomes" id="UP000015354"/>
    </source>
</evidence>
<dbReference type="PANTHER" id="PTHR39671">
    <property type="entry name" value="COMPLEX PROTEIN NUCLEASE, PUTATIVE KREPB1-RELATED-RELATED"/>
    <property type="match status" value="1"/>
</dbReference>
<dbReference type="InterPro" id="IPR000999">
    <property type="entry name" value="RNase_III_dom"/>
</dbReference>
<proteinExistence type="predicted"/>